<dbReference type="AlphaFoldDB" id="A0A3B3C345"/>
<name>A0A3B3C345_ORYME</name>
<dbReference type="Pfam" id="PF01218">
    <property type="entry name" value="Coprogen_oxidas"/>
    <property type="match status" value="1"/>
</dbReference>
<dbReference type="GO" id="GO:0006782">
    <property type="term" value="P:protoporphyrinogen IX biosynthetic process"/>
    <property type="evidence" value="ECO:0007669"/>
    <property type="project" value="UniProtKB-UniPathway"/>
</dbReference>
<dbReference type="Ensembl" id="ENSOMET00000032634.1">
    <property type="protein sequence ID" value="ENSOMEP00000012245.1"/>
    <property type="gene ID" value="ENSOMEG00000013631.1"/>
</dbReference>
<keyword evidence="5" id="KW-0560">Oxidoreductase</keyword>
<proteinExistence type="inferred from homology"/>
<keyword evidence="10" id="KW-0812">Transmembrane</keyword>
<reference evidence="12" key="1">
    <citation type="submission" date="2025-05" db="UniProtKB">
        <authorList>
            <consortium name="Ensembl"/>
        </authorList>
    </citation>
    <scope>IDENTIFICATION</scope>
</reference>
<dbReference type="PROSITE" id="PS01021">
    <property type="entry name" value="COPROGEN_OXIDASE"/>
    <property type="match status" value="1"/>
</dbReference>
<evidence type="ECO:0000313" key="12">
    <source>
        <dbReference type="Ensembl" id="ENSOMEP00000012245.1"/>
    </source>
</evidence>
<dbReference type="Proteomes" id="UP000261560">
    <property type="component" value="Unplaced"/>
</dbReference>
<evidence type="ECO:0000256" key="8">
    <source>
        <dbReference type="ARBA" id="ARBA00050340"/>
    </source>
</evidence>
<protein>
    <recommendedName>
        <fullName evidence="9">Oxygen-dependent coproporphyrinogen-III oxidase, mitochondrial</fullName>
        <ecNumber evidence="4">1.3.3.3</ecNumber>
    </recommendedName>
</protein>
<keyword evidence="13" id="KW-1185">Reference proteome</keyword>
<feature type="transmembrane region" description="Helical" evidence="10">
    <location>
        <begin position="76"/>
        <end position="96"/>
    </location>
</feature>
<dbReference type="GO" id="GO:0004109">
    <property type="term" value="F:coproporphyrinogen oxidase activity"/>
    <property type="evidence" value="ECO:0007669"/>
    <property type="project" value="UniProtKB-EC"/>
</dbReference>
<dbReference type="UniPathway" id="UPA00251">
    <property type="reaction ID" value="UER00322"/>
</dbReference>
<dbReference type="InterPro" id="IPR036406">
    <property type="entry name" value="Coprogen_oxidase_aer_sf"/>
</dbReference>
<keyword evidence="10" id="KW-0472">Membrane</keyword>
<keyword evidence="7" id="KW-0627">Porphyrin biosynthesis</keyword>
<dbReference type="STRING" id="30732.ENSOMEP00000012245"/>
<comment type="subunit">
    <text evidence="3">Homodimer.</text>
</comment>
<organism evidence="12 13">
    <name type="scientific">Oryzias melastigma</name>
    <name type="common">Marine medaka</name>
    <dbReference type="NCBI Taxonomy" id="30732"/>
    <lineage>
        <taxon>Eukaryota</taxon>
        <taxon>Metazoa</taxon>
        <taxon>Chordata</taxon>
        <taxon>Craniata</taxon>
        <taxon>Vertebrata</taxon>
        <taxon>Euteleostomi</taxon>
        <taxon>Actinopterygii</taxon>
        <taxon>Neopterygii</taxon>
        <taxon>Teleostei</taxon>
        <taxon>Neoteleostei</taxon>
        <taxon>Acanthomorphata</taxon>
        <taxon>Ovalentaria</taxon>
        <taxon>Atherinomorphae</taxon>
        <taxon>Beloniformes</taxon>
        <taxon>Adrianichthyidae</taxon>
        <taxon>Oryziinae</taxon>
        <taxon>Oryzias</taxon>
    </lineage>
</organism>
<dbReference type="NCBIfam" id="NF003727">
    <property type="entry name" value="PRK05330.1"/>
    <property type="match status" value="1"/>
</dbReference>
<comment type="catalytic activity">
    <reaction evidence="8">
        <text>coproporphyrinogen III + O2 + 2 H(+) = protoporphyrinogen IX + 2 CO2 + 2 H2O</text>
        <dbReference type="Rhea" id="RHEA:18257"/>
        <dbReference type="ChEBI" id="CHEBI:15377"/>
        <dbReference type="ChEBI" id="CHEBI:15378"/>
        <dbReference type="ChEBI" id="CHEBI:15379"/>
        <dbReference type="ChEBI" id="CHEBI:16526"/>
        <dbReference type="ChEBI" id="CHEBI:57307"/>
        <dbReference type="ChEBI" id="CHEBI:57309"/>
        <dbReference type="EC" id="1.3.3.3"/>
    </reaction>
    <physiologicalReaction direction="left-to-right" evidence="8">
        <dbReference type="Rhea" id="RHEA:18258"/>
    </physiologicalReaction>
</comment>
<gene>
    <name evidence="11" type="ORF">FQA47_007465</name>
</gene>
<accession>A0A3B3C345</accession>
<keyword evidence="6" id="KW-0350">Heme biosynthesis</keyword>
<evidence type="ECO:0000313" key="13">
    <source>
        <dbReference type="Proteomes" id="UP000261560"/>
    </source>
</evidence>
<reference evidence="11" key="2">
    <citation type="journal article" name="BMC Genomics">
        <title>Long-read sequencing and de novo genome assembly of marine medaka (Oryzias melastigma).</title>
        <authorList>
            <person name="Liang P."/>
            <person name="Saqib H.S.A."/>
            <person name="Ni X."/>
            <person name="Shen Y."/>
        </authorList>
    </citation>
    <scope>NUCLEOTIDE SEQUENCE</scope>
    <source>
        <strain evidence="11">Bigg-433</strain>
    </source>
</reference>
<dbReference type="OMA" id="VHANWRY"/>
<comment type="pathway">
    <text evidence="1">Porphyrin-containing compound metabolism; protoporphyrin-IX biosynthesis; protoporphyrinogen-IX from coproporphyrinogen-III (O2 route): step 1/1.</text>
</comment>
<evidence type="ECO:0000256" key="2">
    <source>
        <dbReference type="ARBA" id="ARBA00010644"/>
    </source>
</evidence>
<evidence type="ECO:0000256" key="9">
    <source>
        <dbReference type="ARBA" id="ARBA00068761"/>
    </source>
</evidence>
<dbReference type="GeneTree" id="ENSGT00390000017311"/>
<dbReference type="InterPro" id="IPR018375">
    <property type="entry name" value="Coprogen_oxidase_CS"/>
</dbReference>
<dbReference type="Gene3D" id="3.40.1500.10">
    <property type="entry name" value="Coproporphyrinogen III oxidase, aerobic"/>
    <property type="match status" value="1"/>
</dbReference>
<dbReference type="PANTHER" id="PTHR10755">
    <property type="entry name" value="COPROPORPHYRINOGEN III OXIDASE, MITOCHONDRIAL"/>
    <property type="match status" value="1"/>
</dbReference>
<dbReference type="PaxDb" id="30732-ENSOMEP00000012245"/>
<comment type="similarity">
    <text evidence="2">Belongs to the aerobic coproporphyrinogen-III oxidase family.</text>
</comment>
<dbReference type="FunFam" id="3.40.1500.10:FF:000002">
    <property type="entry name" value="oxygen-dependent coproporphyrinogen-III oxidase, mitochondrial"/>
    <property type="match status" value="1"/>
</dbReference>
<evidence type="ECO:0000256" key="4">
    <source>
        <dbReference type="ARBA" id="ARBA00012869"/>
    </source>
</evidence>
<evidence type="ECO:0000256" key="6">
    <source>
        <dbReference type="ARBA" id="ARBA00023133"/>
    </source>
</evidence>
<dbReference type="PRINTS" id="PR00073">
    <property type="entry name" value="COPRGNOXDASE"/>
</dbReference>
<dbReference type="InterPro" id="IPR001260">
    <property type="entry name" value="Coprogen_oxidase_aer"/>
</dbReference>
<evidence type="ECO:0000256" key="10">
    <source>
        <dbReference type="SAM" id="Phobius"/>
    </source>
</evidence>
<dbReference type="PANTHER" id="PTHR10755:SF0">
    <property type="entry name" value="OXYGEN-DEPENDENT COPROPORPHYRINOGEN-III OXIDASE, MITOCHONDRIAL"/>
    <property type="match status" value="1"/>
</dbReference>
<keyword evidence="10" id="KW-1133">Transmembrane helix</keyword>
<dbReference type="GO" id="GO:0005737">
    <property type="term" value="C:cytoplasm"/>
    <property type="evidence" value="ECO:0007669"/>
    <property type="project" value="TreeGrafter"/>
</dbReference>
<dbReference type="EC" id="1.3.3.3" evidence="4"/>
<dbReference type="SUPFAM" id="SSF102886">
    <property type="entry name" value="Coproporphyrinogen III oxidase"/>
    <property type="match status" value="1"/>
</dbReference>
<sequence>MATIVYFSAQTTTRLCLKSHLKGLARSCESSFLSANRGPPPSLLPGLTWLSRGAGVRFMSHGTAGRLSSGRTRRGALALSGAAALTAAAAVAGFLANGNHFQRAEMATRVSRAEEKKEQEAEITERCRGFMSPPMTDISVLQSRKEEMRTKMELLIMETQAEFCKALEEVDGGTFKVDRWERKEGGGGISCVMQDGKVFEKAGVNVSVVFGYLTEEAAKQMRSRGKVLKGKDGKLPFSAMGVSSVIHPKNPHIPTVHFNYRYFEIEEEDGSKQWWFGGGTDLTPVYVDKEDAFHFHNTLKEACDKHHPRYYPDFKKWCDRYFFVRHRGETRGIGGIFFDDLDSPGQEEAFNFVKSCARTVVPCYLPIVRKHLNDSFTDEEKDWQQVRRGRYVEFNLVYDRGVKFGLATPGSRIESILMSLPLTARWEYMHEPAKGTREAEMLEVLRNPKEWV</sequence>
<dbReference type="EMBL" id="WKFB01001213">
    <property type="protein sequence ID" value="KAF6714663.1"/>
    <property type="molecule type" value="Genomic_DNA"/>
</dbReference>
<evidence type="ECO:0000313" key="11">
    <source>
        <dbReference type="EMBL" id="KAF6714663.1"/>
    </source>
</evidence>
<dbReference type="OrthoDB" id="15318at2759"/>
<evidence type="ECO:0000256" key="3">
    <source>
        <dbReference type="ARBA" id="ARBA00011738"/>
    </source>
</evidence>
<evidence type="ECO:0000256" key="5">
    <source>
        <dbReference type="ARBA" id="ARBA00023002"/>
    </source>
</evidence>
<dbReference type="Proteomes" id="UP000646548">
    <property type="component" value="Unassembled WGS sequence"/>
</dbReference>
<evidence type="ECO:0000256" key="1">
    <source>
        <dbReference type="ARBA" id="ARBA00005168"/>
    </source>
</evidence>
<evidence type="ECO:0000256" key="7">
    <source>
        <dbReference type="ARBA" id="ARBA00023244"/>
    </source>
</evidence>